<dbReference type="InterPro" id="IPR002634">
    <property type="entry name" value="BolA"/>
</dbReference>
<dbReference type="Gene3D" id="3.30.300.90">
    <property type="entry name" value="BolA-like"/>
    <property type="match status" value="1"/>
</dbReference>
<protein>
    <recommendedName>
        <fullName evidence="2">BolA family transcriptional regulator</fullName>
    </recommendedName>
</protein>
<dbReference type="SUPFAM" id="SSF82657">
    <property type="entry name" value="BolA-like"/>
    <property type="match status" value="1"/>
</dbReference>
<name>A0A381NEX6_9ZZZZ</name>
<proteinExistence type="predicted"/>
<dbReference type="AlphaFoldDB" id="A0A381NEX6"/>
<gene>
    <name evidence="1" type="ORF">METZ01_LOCUS5975</name>
</gene>
<sequence>MFLNTNKIDRHRMIYKILDDLLQSDIHAIKIKALSPDDN</sequence>
<organism evidence="1">
    <name type="scientific">marine metagenome</name>
    <dbReference type="NCBI Taxonomy" id="408172"/>
    <lineage>
        <taxon>unclassified sequences</taxon>
        <taxon>metagenomes</taxon>
        <taxon>ecological metagenomes</taxon>
    </lineage>
</organism>
<accession>A0A381NEX6</accession>
<dbReference type="Pfam" id="PF01722">
    <property type="entry name" value="BolA"/>
    <property type="match status" value="1"/>
</dbReference>
<dbReference type="InterPro" id="IPR036065">
    <property type="entry name" value="BolA-like_sf"/>
</dbReference>
<reference evidence="1" key="1">
    <citation type="submission" date="2018-05" db="EMBL/GenBank/DDBJ databases">
        <authorList>
            <person name="Lanie J.A."/>
            <person name="Ng W.-L."/>
            <person name="Kazmierczak K.M."/>
            <person name="Andrzejewski T.M."/>
            <person name="Davidsen T.M."/>
            <person name="Wayne K.J."/>
            <person name="Tettelin H."/>
            <person name="Glass J.I."/>
            <person name="Rusch D."/>
            <person name="Podicherti R."/>
            <person name="Tsui H.-C.T."/>
            <person name="Winkler M.E."/>
        </authorList>
    </citation>
    <scope>NUCLEOTIDE SEQUENCE</scope>
</reference>
<evidence type="ECO:0000313" key="1">
    <source>
        <dbReference type="EMBL" id="SUZ53121.1"/>
    </source>
</evidence>
<evidence type="ECO:0008006" key="2">
    <source>
        <dbReference type="Google" id="ProtNLM"/>
    </source>
</evidence>
<dbReference type="EMBL" id="UINC01000315">
    <property type="protein sequence ID" value="SUZ53121.1"/>
    <property type="molecule type" value="Genomic_DNA"/>
</dbReference>